<evidence type="ECO:0000256" key="6">
    <source>
        <dbReference type="NCBIfam" id="TIGR00152"/>
    </source>
</evidence>
<dbReference type="Pfam" id="PF01121">
    <property type="entry name" value="CoaE"/>
    <property type="match status" value="1"/>
</dbReference>
<keyword evidence="8" id="KW-1185">Reference proteome</keyword>
<keyword evidence="3 5" id="KW-0067">ATP-binding</keyword>
<dbReference type="SUPFAM" id="SSF52540">
    <property type="entry name" value="P-loop containing nucleoside triphosphate hydrolases"/>
    <property type="match status" value="1"/>
</dbReference>
<dbReference type="RefSeq" id="WP_073172243.1">
    <property type="nucleotide sequence ID" value="NZ_FQZE01000030.1"/>
</dbReference>
<dbReference type="InterPro" id="IPR001977">
    <property type="entry name" value="Depp_CoAkinase"/>
</dbReference>
<dbReference type="PROSITE" id="PS51219">
    <property type="entry name" value="DPCK"/>
    <property type="match status" value="1"/>
</dbReference>
<comment type="subcellular location">
    <subcellularLocation>
        <location evidence="5">Cytoplasm</location>
    </subcellularLocation>
</comment>
<evidence type="ECO:0000256" key="3">
    <source>
        <dbReference type="ARBA" id="ARBA00022840"/>
    </source>
</evidence>
<evidence type="ECO:0000256" key="1">
    <source>
        <dbReference type="ARBA" id="ARBA00009018"/>
    </source>
</evidence>
<comment type="function">
    <text evidence="5">Catalyzes the phosphorylation of the 3'-hydroxyl group of dephosphocoenzyme A to form coenzyme A.</text>
</comment>
<dbReference type="Gene3D" id="3.40.50.300">
    <property type="entry name" value="P-loop containing nucleotide triphosphate hydrolases"/>
    <property type="match status" value="1"/>
</dbReference>
<keyword evidence="5" id="KW-0963">Cytoplasm</keyword>
<dbReference type="GO" id="GO:0005524">
    <property type="term" value="F:ATP binding"/>
    <property type="evidence" value="ECO:0007669"/>
    <property type="project" value="UniProtKB-UniRule"/>
</dbReference>
<evidence type="ECO:0000256" key="2">
    <source>
        <dbReference type="ARBA" id="ARBA00022741"/>
    </source>
</evidence>
<evidence type="ECO:0000256" key="5">
    <source>
        <dbReference type="HAMAP-Rule" id="MF_00376"/>
    </source>
</evidence>
<evidence type="ECO:0000256" key="4">
    <source>
        <dbReference type="ARBA" id="ARBA00022993"/>
    </source>
</evidence>
<dbReference type="Proteomes" id="UP000184050">
    <property type="component" value="Unassembled WGS sequence"/>
</dbReference>
<evidence type="ECO:0000313" key="8">
    <source>
        <dbReference type="Proteomes" id="UP000184050"/>
    </source>
</evidence>
<organism evidence="7 8">
    <name type="scientific">Tangfeifania diversioriginum</name>
    <dbReference type="NCBI Taxonomy" id="1168035"/>
    <lineage>
        <taxon>Bacteria</taxon>
        <taxon>Pseudomonadati</taxon>
        <taxon>Bacteroidota</taxon>
        <taxon>Bacteroidia</taxon>
        <taxon>Marinilabiliales</taxon>
        <taxon>Prolixibacteraceae</taxon>
        <taxon>Tangfeifania</taxon>
    </lineage>
</organism>
<gene>
    <name evidence="5" type="primary">coaE</name>
    <name evidence="7" type="ORF">SAMN05444280_13036</name>
</gene>
<dbReference type="HAMAP" id="MF_00376">
    <property type="entry name" value="Dephospho_CoA_kinase"/>
    <property type="match status" value="1"/>
</dbReference>
<dbReference type="PANTHER" id="PTHR10695:SF46">
    <property type="entry name" value="BIFUNCTIONAL COENZYME A SYNTHASE-RELATED"/>
    <property type="match status" value="1"/>
</dbReference>
<feature type="binding site" evidence="5">
    <location>
        <begin position="12"/>
        <end position="17"/>
    </location>
    <ligand>
        <name>ATP</name>
        <dbReference type="ChEBI" id="CHEBI:30616"/>
    </ligand>
</feature>
<comment type="catalytic activity">
    <reaction evidence="5">
        <text>3'-dephospho-CoA + ATP = ADP + CoA + H(+)</text>
        <dbReference type="Rhea" id="RHEA:18245"/>
        <dbReference type="ChEBI" id="CHEBI:15378"/>
        <dbReference type="ChEBI" id="CHEBI:30616"/>
        <dbReference type="ChEBI" id="CHEBI:57287"/>
        <dbReference type="ChEBI" id="CHEBI:57328"/>
        <dbReference type="ChEBI" id="CHEBI:456216"/>
        <dbReference type="EC" id="2.7.1.24"/>
    </reaction>
</comment>
<dbReference type="NCBIfam" id="TIGR00152">
    <property type="entry name" value="dephospho-CoA kinase"/>
    <property type="match status" value="1"/>
</dbReference>
<dbReference type="GO" id="GO:0015937">
    <property type="term" value="P:coenzyme A biosynthetic process"/>
    <property type="evidence" value="ECO:0007669"/>
    <property type="project" value="UniProtKB-UniRule"/>
</dbReference>
<comment type="similarity">
    <text evidence="1 5">Belongs to the CoaE family.</text>
</comment>
<comment type="pathway">
    <text evidence="5">Cofactor biosynthesis; coenzyme A biosynthesis; CoA from (R)-pantothenate: step 5/5.</text>
</comment>
<keyword evidence="5" id="KW-0808">Transferase</keyword>
<dbReference type="EC" id="2.7.1.24" evidence="5 6"/>
<dbReference type="InterPro" id="IPR027417">
    <property type="entry name" value="P-loop_NTPase"/>
</dbReference>
<name>A0A1M6M6A1_9BACT</name>
<proteinExistence type="inferred from homology"/>
<dbReference type="GO" id="GO:0004140">
    <property type="term" value="F:dephospho-CoA kinase activity"/>
    <property type="evidence" value="ECO:0007669"/>
    <property type="project" value="UniProtKB-UniRule"/>
</dbReference>
<keyword evidence="5 7" id="KW-0418">Kinase</keyword>
<dbReference type="CDD" id="cd02022">
    <property type="entry name" value="DPCK"/>
    <property type="match status" value="1"/>
</dbReference>
<dbReference type="STRING" id="1168035.SAMN05444280_13036"/>
<dbReference type="GO" id="GO:0005737">
    <property type="term" value="C:cytoplasm"/>
    <property type="evidence" value="ECO:0007669"/>
    <property type="project" value="UniProtKB-SubCell"/>
</dbReference>
<dbReference type="OrthoDB" id="9812943at2"/>
<dbReference type="AlphaFoldDB" id="A0A1M6M6A1"/>
<keyword evidence="4 5" id="KW-0173">Coenzyme A biosynthesis</keyword>
<accession>A0A1M6M6A1</accession>
<sequence>MALTIGVTGGIGSGKTTVCKVFKLLRVPIFEADKTAKNLLDTDQQLKSELIHLFGENIYTPNGTIDRKKLAEIIFNDKIQLSKMNALVHPAVRRNFKNWVKQHEHFPYVIHEAAILFESGFYKIMDYNILVTAPQNERIERVMKRDQISRKEVEERIKNQLPEEKKQELANLVLMNDNKNLLIPKIIEIDKKLKEDGKIW</sequence>
<dbReference type="PANTHER" id="PTHR10695">
    <property type="entry name" value="DEPHOSPHO-COA KINASE-RELATED"/>
    <property type="match status" value="1"/>
</dbReference>
<protein>
    <recommendedName>
        <fullName evidence="5 6">Dephospho-CoA kinase</fullName>
        <ecNumber evidence="5 6">2.7.1.24</ecNumber>
    </recommendedName>
    <alternativeName>
        <fullName evidence="5">Dephosphocoenzyme A kinase</fullName>
    </alternativeName>
</protein>
<reference evidence="7 8" key="1">
    <citation type="submission" date="2016-11" db="EMBL/GenBank/DDBJ databases">
        <authorList>
            <person name="Jaros S."/>
            <person name="Januszkiewicz K."/>
            <person name="Wedrychowicz H."/>
        </authorList>
    </citation>
    <scope>NUCLEOTIDE SEQUENCE [LARGE SCALE GENOMIC DNA]</scope>
    <source>
        <strain evidence="7 8">DSM 27063</strain>
    </source>
</reference>
<dbReference type="UniPathway" id="UPA00241">
    <property type="reaction ID" value="UER00356"/>
</dbReference>
<keyword evidence="2 5" id="KW-0547">Nucleotide-binding</keyword>
<dbReference type="EMBL" id="FQZE01000030">
    <property type="protein sequence ID" value="SHJ78910.1"/>
    <property type="molecule type" value="Genomic_DNA"/>
</dbReference>
<evidence type="ECO:0000313" key="7">
    <source>
        <dbReference type="EMBL" id="SHJ78910.1"/>
    </source>
</evidence>